<sequence>MGYVMSEGFKARDIGLRAQKKILGRMANKNIAKVFIDDTTASLLDNVYKLAKAYTGNKKEAEKIVKNIIKVVIKLGVLYRNGQFSADELRQAERFKTRFHSASMAVISFYEVDFSYDRHYLLSALNESRAAIRQLVQRHLTDKSLGRIDHVFGFFGNPAFLDAVFKKDSEYRDILGRIVADMNRAMDEGGICSAEVQLIYTLSAPPEIFGMGEPIESQNQPSQISVHAHLTTHALYSQKQADSFVGLIHFKGEAYVKWDESESRKNDDGTESNVTVERTGQEQYFENKYNLVGGGTGEMTLQQGDHVYPFTTHLPPNLPSSFEGEYGYIRYTVKATLDRPWKFDQEVKSAFTVLTPLDLNTHETAKNPVKLEKEKFLCCLCCKSGPLSLVLSLPASGYVPGQDIPITIEMDNNSTTNITNVSCLLRKKLIFHVTTPSRQTKKDSVTIGEMKLEAVAAGGSKVWADVIKVPPLPPSNLTGCNIINLEYDLKVVATVSGPHRNLELKTPIILGTIPLLAFQKPGDVPSQPAMLNNGGGDAGTGGVPQDNTGSTAPTGWSFPSDPAQVPLLPPAGDPSRPQPNIVVPQPGMGYPQQPSPQPGMGYPQQPSPQPGMGYPQQPSPQPGMGYPQQPSPLPSPNLGVRYPQQPFPSPQQPGNQPQLPYLTTATHVAGTVTLPHHRDSGCRDSHPTYPPRLRLPGQSPYLPTATHVAGTITLLSHRDSRCRDSHPTSPPRLTLPGQSPYLPTATHVAGSITLPSHLGTSTCSTATRVAGTHSPLESPGNHSLQPGFQPSPSPPTSQPGAPILPSAPASLYPTIPQPTFEQSGYKTSSIQDAGDNKYTQGMQQFAPMYPVYNIPAPGK</sequence>
<evidence type="ECO:0000313" key="5">
    <source>
        <dbReference type="EMBL" id="CAD7601421.1"/>
    </source>
</evidence>
<dbReference type="InterPro" id="IPR008477">
    <property type="entry name" value="TNFAIP8-like"/>
</dbReference>
<dbReference type="InterPro" id="IPR011022">
    <property type="entry name" value="Arrestin_C-like"/>
</dbReference>
<feature type="domain" description="Arrestin C-terminal-like" evidence="4">
    <location>
        <begin position="383"/>
        <end position="515"/>
    </location>
</feature>
<dbReference type="Gene3D" id="1.20.1440.160">
    <property type="entry name" value="Tumor necrosis factor alpha-induced protein 8-like"/>
    <property type="match status" value="1"/>
</dbReference>
<comment type="similarity">
    <text evidence="1">Belongs to the arrestin family.</text>
</comment>
<accession>A0A7R9K2K2</accession>
<gene>
    <name evidence="5" type="ORF">TGEB3V08_LOCUS7948</name>
</gene>
<evidence type="ECO:0000256" key="3">
    <source>
        <dbReference type="SAM" id="MobiDB-lite"/>
    </source>
</evidence>
<dbReference type="SUPFAM" id="SSF81296">
    <property type="entry name" value="E set domains"/>
    <property type="match status" value="2"/>
</dbReference>
<dbReference type="InterPro" id="IPR038355">
    <property type="entry name" value="TNFAIP8_sf"/>
</dbReference>
<dbReference type="Pfam" id="PF05527">
    <property type="entry name" value="TNFAIP8"/>
    <property type="match status" value="1"/>
</dbReference>
<evidence type="ECO:0000256" key="2">
    <source>
        <dbReference type="ARBA" id="ARBA00022606"/>
    </source>
</evidence>
<dbReference type="InterPro" id="IPR014752">
    <property type="entry name" value="Arrestin-like_C"/>
</dbReference>
<feature type="compositionally biased region" description="Polar residues" evidence="3">
    <location>
        <begin position="817"/>
        <end position="841"/>
    </location>
</feature>
<dbReference type="GO" id="GO:0042981">
    <property type="term" value="P:regulation of apoptotic process"/>
    <property type="evidence" value="ECO:0007669"/>
    <property type="project" value="InterPro"/>
</dbReference>
<dbReference type="EMBL" id="OE842792">
    <property type="protein sequence ID" value="CAD7601421.1"/>
    <property type="molecule type" value="Genomic_DNA"/>
</dbReference>
<dbReference type="InterPro" id="IPR011021">
    <property type="entry name" value="Arrestin-like_N"/>
</dbReference>
<evidence type="ECO:0000259" key="4">
    <source>
        <dbReference type="SMART" id="SM01017"/>
    </source>
</evidence>
<protein>
    <recommendedName>
        <fullName evidence="4">Arrestin C-terminal-like domain-containing protein</fullName>
    </recommendedName>
</protein>
<dbReference type="InterPro" id="IPR014756">
    <property type="entry name" value="Ig_E-set"/>
</dbReference>
<dbReference type="Gene3D" id="2.60.40.640">
    <property type="match status" value="2"/>
</dbReference>
<organism evidence="5">
    <name type="scientific">Timema genevievae</name>
    <name type="common">Walking stick</name>
    <dbReference type="NCBI Taxonomy" id="629358"/>
    <lineage>
        <taxon>Eukaryota</taxon>
        <taxon>Metazoa</taxon>
        <taxon>Ecdysozoa</taxon>
        <taxon>Arthropoda</taxon>
        <taxon>Hexapoda</taxon>
        <taxon>Insecta</taxon>
        <taxon>Pterygota</taxon>
        <taxon>Neoptera</taxon>
        <taxon>Polyneoptera</taxon>
        <taxon>Phasmatodea</taxon>
        <taxon>Timematodea</taxon>
        <taxon>Timematoidea</taxon>
        <taxon>Timematidae</taxon>
        <taxon>Timema</taxon>
    </lineage>
</organism>
<proteinExistence type="inferred from homology"/>
<keyword evidence="2" id="KW-0716">Sensory transduction</keyword>
<dbReference type="Pfam" id="PF00339">
    <property type="entry name" value="Arrestin_N"/>
    <property type="match status" value="1"/>
</dbReference>
<dbReference type="AlphaFoldDB" id="A0A7R9K2K2"/>
<reference evidence="5" key="1">
    <citation type="submission" date="2020-11" db="EMBL/GenBank/DDBJ databases">
        <authorList>
            <person name="Tran Van P."/>
        </authorList>
    </citation>
    <scope>NUCLEOTIDE SEQUENCE</scope>
</reference>
<dbReference type="Pfam" id="PF02752">
    <property type="entry name" value="Arrestin_C"/>
    <property type="match status" value="1"/>
</dbReference>
<feature type="region of interest" description="Disordered" evidence="3">
    <location>
        <begin position="769"/>
        <end position="841"/>
    </location>
</feature>
<dbReference type="PANTHER" id="PTHR12757">
    <property type="entry name" value="TUMOR NECROSIS FACTOR INDUCED PROTEIN"/>
    <property type="match status" value="1"/>
</dbReference>
<dbReference type="GO" id="GO:0005737">
    <property type="term" value="C:cytoplasm"/>
    <property type="evidence" value="ECO:0007669"/>
    <property type="project" value="TreeGrafter"/>
</dbReference>
<dbReference type="PANTHER" id="PTHR12757:SF1">
    <property type="entry name" value="PROTEIN SALIVARY GLANDS MARRED"/>
    <property type="match status" value="1"/>
</dbReference>
<dbReference type="SMART" id="SM01017">
    <property type="entry name" value="Arrestin_C"/>
    <property type="match status" value="1"/>
</dbReference>
<evidence type="ECO:0000256" key="1">
    <source>
        <dbReference type="ARBA" id="ARBA00005298"/>
    </source>
</evidence>
<dbReference type="FunFam" id="1.20.1440.160:FF:000001">
    <property type="entry name" value="Tumor necrosis factor alpha-induced protein 8-like 1"/>
    <property type="match status" value="1"/>
</dbReference>
<name>A0A7R9K2K2_TIMGE</name>
<feature type="compositionally biased region" description="Polar residues" evidence="3">
    <location>
        <begin position="545"/>
        <end position="554"/>
    </location>
</feature>
<feature type="region of interest" description="Disordered" evidence="3">
    <location>
        <begin position="524"/>
        <end position="659"/>
    </location>
</feature>
<feature type="compositionally biased region" description="Gly residues" evidence="3">
    <location>
        <begin position="533"/>
        <end position="542"/>
    </location>
</feature>
<feature type="region of interest" description="Disordered" evidence="3">
    <location>
        <begin position="718"/>
        <end position="739"/>
    </location>
</feature>